<dbReference type="OrthoDB" id="10666639at2759"/>
<dbReference type="AlphaFoldDB" id="A0A8J5V5D8"/>
<comment type="caution">
    <text evidence="2">The sequence shown here is derived from an EMBL/GenBank/DDBJ whole genome shotgun (WGS) entry which is preliminary data.</text>
</comment>
<reference evidence="2" key="1">
    <citation type="journal article" date="2021" name="bioRxiv">
        <title>Whole Genome Assembly and Annotation of Northern Wild Rice, Zizania palustris L., Supports a Whole Genome Duplication in the Zizania Genus.</title>
        <authorList>
            <person name="Haas M."/>
            <person name="Kono T."/>
            <person name="Macchietto M."/>
            <person name="Millas R."/>
            <person name="McGilp L."/>
            <person name="Shao M."/>
            <person name="Duquette J."/>
            <person name="Hirsch C.N."/>
            <person name="Kimball J."/>
        </authorList>
    </citation>
    <scope>NUCLEOTIDE SEQUENCE</scope>
    <source>
        <tissue evidence="2">Fresh leaf tissue</tissue>
    </source>
</reference>
<protein>
    <submittedName>
        <fullName evidence="2">Uncharacterized protein</fullName>
    </submittedName>
</protein>
<gene>
    <name evidence="2" type="ORF">GUJ93_ZPchr0008g12556</name>
</gene>
<sequence>MLPNWIANLELLPCSGMPVKFLLLRTFKVFIVDDCQHMDKEGWYSVFSSLEGIPDSSIFVMITSDIDKLPSNSVGWYQIYMFCKIDDVVDGLVGAIDRGTETLASLAEVIKEVAAAKTTLNGLFEEVDNLPGFELEHKSNDQSLSEMRCDPKIPKEGTAQPFTVAKLARIIRMVCMSVEGCLHVHRSALDYFLAVLVVVAVVAARLFICAVARCLVRSVAGGAAHHHHHHPTSSPATTDEDVEMWGAGTGPPAIYRHSQHAGHHDAAEPPSLGGAAEIRSSTNLLNRPKDYTDAILSPSSARKRLQERKFCLVDFGSVERLDGDDVAELVAHRHRHEQHERRPLALHVHHVLHRVGDGFVEEARCRPARRRPRPPTYKLYPSLAVSSSASPCSESEYSTHRSAPPPGIVTVVSSISGNTLPPICTHSHWSASSSPVTTQSSRRTMSGFPLCST</sequence>
<feature type="compositionally biased region" description="Low complexity" evidence="1">
    <location>
        <begin position="430"/>
        <end position="444"/>
    </location>
</feature>
<organism evidence="2 3">
    <name type="scientific">Zizania palustris</name>
    <name type="common">Northern wild rice</name>
    <dbReference type="NCBI Taxonomy" id="103762"/>
    <lineage>
        <taxon>Eukaryota</taxon>
        <taxon>Viridiplantae</taxon>
        <taxon>Streptophyta</taxon>
        <taxon>Embryophyta</taxon>
        <taxon>Tracheophyta</taxon>
        <taxon>Spermatophyta</taxon>
        <taxon>Magnoliopsida</taxon>
        <taxon>Liliopsida</taxon>
        <taxon>Poales</taxon>
        <taxon>Poaceae</taxon>
        <taxon>BOP clade</taxon>
        <taxon>Oryzoideae</taxon>
        <taxon>Oryzeae</taxon>
        <taxon>Zizaniinae</taxon>
        <taxon>Zizania</taxon>
    </lineage>
</organism>
<keyword evidence="3" id="KW-1185">Reference proteome</keyword>
<dbReference type="EMBL" id="JAAALK010000290">
    <property type="protein sequence ID" value="KAG8048121.1"/>
    <property type="molecule type" value="Genomic_DNA"/>
</dbReference>
<dbReference type="Proteomes" id="UP000729402">
    <property type="component" value="Unassembled WGS sequence"/>
</dbReference>
<accession>A0A8J5V5D8</accession>
<name>A0A8J5V5D8_ZIZPA</name>
<evidence type="ECO:0000256" key="1">
    <source>
        <dbReference type="SAM" id="MobiDB-lite"/>
    </source>
</evidence>
<feature type="region of interest" description="Disordered" evidence="1">
    <location>
        <begin position="426"/>
        <end position="453"/>
    </location>
</feature>
<reference evidence="2" key="2">
    <citation type="submission" date="2021-02" db="EMBL/GenBank/DDBJ databases">
        <authorList>
            <person name="Kimball J.A."/>
            <person name="Haas M.W."/>
            <person name="Macchietto M."/>
            <person name="Kono T."/>
            <person name="Duquette J."/>
            <person name="Shao M."/>
        </authorList>
    </citation>
    <scope>NUCLEOTIDE SEQUENCE</scope>
    <source>
        <tissue evidence="2">Fresh leaf tissue</tissue>
    </source>
</reference>
<proteinExistence type="predicted"/>
<feature type="region of interest" description="Disordered" evidence="1">
    <location>
        <begin position="224"/>
        <end position="275"/>
    </location>
</feature>
<evidence type="ECO:0000313" key="2">
    <source>
        <dbReference type="EMBL" id="KAG8048121.1"/>
    </source>
</evidence>
<evidence type="ECO:0000313" key="3">
    <source>
        <dbReference type="Proteomes" id="UP000729402"/>
    </source>
</evidence>